<sequence>MWANTVQLRATSDDSAEAMEIKTAGDPGDRDARSRGDDKEEIKLRVPRLVGQKSKAERRNFGGMLSTTFSRESEQGISSGAKMVKKCLRELHVLTNNQPANWQIKAKSRSIKRLNSTHKAAGSNAAYFRLASGYLKPSSGRLVAHFQIHNKIKTTQAQELRLDNWGSENTLSPNCYKRANEGIKLR</sequence>
<gene>
    <name evidence="2" type="ORF">DCAF_LOCUS4822</name>
</gene>
<organism evidence="2 3">
    <name type="scientific">Dovyalis caffra</name>
    <dbReference type="NCBI Taxonomy" id="77055"/>
    <lineage>
        <taxon>Eukaryota</taxon>
        <taxon>Viridiplantae</taxon>
        <taxon>Streptophyta</taxon>
        <taxon>Embryophyta</taxon>
        <taxon>Tracheophyta</taxon>
        <taxon>Spermatophyta</taxon>
        <taxon>Magnoliopsida</taxon>
        <taxon>eudicotyledons</taxon>
        <taxon>Gunneridae</taxon>
        <taxon>Pentapetalae</taxon>
        <taxon>rosids</taxon>
        <taxon>fabids</taxon>
        <taxon>Malpighiales</taxon>
        <taxon>Salicaceae</taxon>
        <taxon>Flacourtieae</taxon>
        <taxon>Dovyalis</taxon>
    </lineage>
</organism>
<reference evidence="2 3" key="1">
    <citation type="submission" date="2024-01" db="EMBL/GenBank/DDBJ databases">
        <authorList>
            <person name="Waweru B."/>
        </authorList>
    </citation>
    <scope>NUCLEOTIDE SEQUENCE [LARGE SCALE GENOMIC DNA]</scope>
</reference>
<dbReference type="AlphaFoldDB" id="A0AAV1R3Q0"/>
<dbReference type="Proteomes" id="UP001314170">
    <property type="component" value="Unassembled WGS sequence"/>
</dbReference>
<accession>A0AAV1R3Q0</accession>
<proteinExistence type="predicted"/>
<evidence type="ECO:0000313" key="2">
    <source>
        <dbReference type="EMBL" id="CAK7327115.1"/>
    </source>
</evidence>
<protein>
    <submittedName>
        <fullName evidence="2">Uncharacterized protein</fullName>
    </submittedName>
</protein>
<name>A0AAV1R3Q0_9ROSI</name>
<dbReference type="EMBL" id="CAWUPB010000851">
    <property type="protein sequence ID" value="CAK7327115.1"/>
    <property type="molecule type" value="Genomic_DNA"/>
</dbReference>
<evidence type="ECO:0000256" key="1">
    <source>
        <dbReference type="SAM" id="MobiDB-lite"/>
    </source>
</evidence>
<comment type="caution">
    <text evidence="2">The sequence shown here is derived from an EMBL/GenBank/DDBJ whole genome shotgun (WGS) entry which is preliminary data.</text>
</comment>
<feature type="compositionally biased region" description="Polar residues" evidence="1">
    <location>
        <begin position="1"/>
        <end position="10"/>
    </location>
</feature>
<keyword evidence="3" id="KW-1185">Reference proteome</keyword>
<feature type="region of interest" description="Disordered" evidence="1">
    <location>
        <begin position="1"/>
        <end position="39"/>
    </location>
</feature>
<feature type="compositionally biased region" description="Basic and acidic residues" evidence="1">
    <location>
        <begin position="27"/>
        <end position="39"/>
    </location>
</feature>
<evidence type="ECO:0000313" key="3">
    <source>
        <dbReference type="Proteomes" id="UP001314170"/>
    </source>
</evidence>